<organism evidence="2 3">
    <name type="scientific">Actinomadura spongiicola</name>
    <dbReference type="NCBI Taxonomy" id="2303421"/>
    <lineage>
        <taxon>Bacteria</taxon>
        <taxon>Bacillati</taxon>
        <taxon>Actinomycetota</taxon>
        <taxon>Actinomycetes</taxon>
        <taxon>Streptosporangiales</taxon>
        <taxon>Thermomonosporaceae</taxon>
        <taxon>Actinomadura</taxon>
    </lineage>
</organism>
<keyword evidence="1" id="KW-0812">Transmembrane</keyword>
<sequence>MRGRTGIKREERMGHGVVRALAGGAVALGASGLLGGCGALGGDSAQVCTDTKKAFQQYMTQVKSVPAAEPARWRQATEQLAGRLDALAKEAGDDELKKALTTEAGQLRAAAPAVGTGDVAQLDAVMREAPARIGKAC</sequence>
<keyword evidence="3" id="KW-1185">Reference proteome</keyword>
<evidence type="ECO:0000256" key="1">
    <source>
        <dbReference type="SAM" id="Phobius"/>
    </source>
</evidence>
<accession>A0A372GCL8</accession>
<evidence type="ECO:0000313" key="3">
    <source>
        <dbReference type="Proteomes" id="UP000262882"/>
    </source>
</evidence>
<reference evidence="2 3" key="1">
    <citation type="submission" date="2018-08" db="EMBL/GenBank/DDBJ databases">
        <title>Actinomadura spongicola sp. nov., isolated from marine sponge Leucetta chagosensis.</title>
        <authorList>
            <person name="Li L."/>
            <person name="Lin H.W."/>
        </authorList>
    </citation>
    <scope>NUCLEOTIDE SEQUENCE [LARGE SCALE GENOMIC DNA]</scope>
    <source>
        <strain evidence="2 3">LHW52907</strain>
    </source>
</reference>
<dbReference type="EMBL" id="QVNQ01000007">
    <property type="protein sequence ID" value="RFS83067.1"/>
    <property type="molecule type" value="Genomic_DNA"/>
</dbReference>
<evidence type="ECO:0000313" key="2">
    <source>
        <dbReference type="EMBL" id="RFS83067.1"/>
    </source>
</evidence>
<name>A0A372GCL8_9ACTN</name>
<keyword evidence="1" id="KW-0472">Membrane</keyword>
<dbReference type="Proteomes" id="UP000262882">
    <property type="component" value="Unassembled WGS sequence"/>
</dbReference>
<feature type="transmembrane region" description="Helical" evidence="1">
    <location>
        <begin position="20"/>
        <end position="42"/>
    </location>
</feature>
<keyword evidence="1" id="KW-1133">Transmembrane helix</keyword>
<dbReference type="AlphaFoldDB" id="A0A372GCL8"/>
<proteinExistence type="predicted"/>
<gene>
    <name evidence="2" type="ORF">D0T12_23060</name>
</gene>
<evidence type="ECO:0008006" key="4">
    <source>
        <dbReference type="Google" id="ProtNLM"/>
    </source>
</evidence>
<comment type="caution">
    <text evidence="2">The sequence shown here is derived from an EMBL/GenBank/DDBJ whole genome shotgun (WGS) entry which is preliminary data.</text>
</comment>
<protein>
    <recommendedName>
        <fullName evidence="4">Small secreted protein</fullName>
    </recommendedName>
</protein>